<evidence type="ECO:0000256" key="1">
    <source>
        <dbReference type="SAM" id="SignalP"/>
    </source>
</evidence>
<dbReference type="OrthoDB" id="5450120at2"/>
<sequence length="171" mass="18432">MSKSKTAVPFVARLLAKPSASLSFCVLAACATLAGNASAASFHCTSKSSASEKIVCQDPQLSSLDDRLNTAYQRARDASLDPRSVESARIEQWLWRQHNCTDKACVQSWYDRRIAELDADYEQAKQAQRDAFEAALVEQKLAPSAADAVRQMKSDPLVAAAAGPVTTPAAK</sequence>
<dbReference type="InterPro" id="IPR052755">
    <property type="entry name" value="Lysozyme_Inhibitor_LprI"/>
</dbReference>
<dbReference type="EMBL" id="FSRU01000001">
    <property type="protein sequence ID" value="SIO35832.1"/>
    <property type="molecule type" value="Genomic_DNA"/>
</dbReference>
<feature type="chain" id="PRO_5012817047" description="Lysozyme inhibitor LprI N-terminal domain-containing protein" evidence="1">
    <location>
        <begin position="40"/>
        <end position="171"/>
    </location>
</feature>
<accession>A0A1N6IUZ4</accession>
<protein>
    <recommendedName>
        <fullName evidence="4">Lysozyme inhibitor LprI N-terminal domain-containing protein</fullName>
    </recommendedName>
</protein>
<dbReference type="Proteomes" id="UP000185151">
    <property type="component" value="Unassembled WGS sequence"/>
</dbReference>
<dbReference type="PROSITE" id="PS51257">
    <property type="entry name" value="PROKAR_LIPOPROTEIN"/>
    <property type="match status" value="1"/>
</dbReference>
<dbReference type="AlphaFoldDB" id="A0A1N6IUZ4"/>
<dbReference type="PANTHER" id="PTHR37549:SF1">
    <property type="entry name" value="LIPOPROTEIN LPRI"/>
    <property type="match status" value="1"/>
</dbReference>
<reference evidence="2 3" key="1">
    <citation type="submission" date="2016-11" db="EMBL/GenBank/DDBJ databases">
        <authorList>
            <person name="Jaros S."/>
            <person name="Januszkiewicz K."/>
            <person name="Wedrychowicz H."/>
        </authorList>
    </citation>
    <scope>NUCLEOTIDE SEQUENCE [LARGE SCALE GENOMIC DNA]</scope>
    <source>
        <strain evidence="2 3">GAS95</strain>
    </source>
</reference>
<evidence type="ECO:0000313" key="3">
    <source>
        <dbReference type="Proteomes" id="UP000185151"/>
    </source>
</evidence>
<feature type="signal peptide" evidence="1">
    <location>
        <begin position="1"/>
        <end position="39"/>
    </location>
</feature>
<dbReference type="RefSeq" id="WP_143788310.1">
    <property type="nucleotide sequence ID" value="NZ_FSRU01000001.1"/>
</dbReference>
<dbReference type="GO" id="GO:0005576">
    <property type="term" value="C:extracellular region"/>
    <property type="evidence" value="ECO:0007669"/>
    <property type="project" value="TreeGrafter"/>
</dbReference>
<dbReference type="PANTHER" id="PTHR37549">
    <property type="entry name" value="LIPOPROTEIN LPRI"/>
    <property type="match status" value="1"/>
</dbReference>
<name>A0A1N6IUZ4_9BURK</name>
<proteinExistence type="predicted"/>
<evidence type="ECO:0008006" key="4">
    <source>
        <dbReference type="Google" id="ProtNLM"/>
    </source>
</evidence>
<keyword evidence="1" id="KW-0732">Signal</keyword>
<keyword evidence="3" id="KW-1185">Reference proteome</keyword>
<organism evidence="2 3">
    <name type="scientific">Paraburkholderia phenazinium</name>
    <dbReference type="NCBI Taxonomy" id="60549"/>
    <lineage>
        <taxon>Bacteria</taxon>
        <taxon>Pseudomonadati</taxon>
        <taxon>Pseudomonadota</taxon>
        <taxon>Betaproteobacteria</taxon>
        <taxon>Burkholderiales</taxon>
        <taxon>Burkholderiaceae</taxon>
        <taxon>Paraburkholderia</taxon>
    </lineage>
</organism>
<evidence type="ECO:0000313" key="2">
    <source>
        <dbReference type="EMBL" id="SIO35832.1"/>
    </source>
</evidence>
<gene>
    <name evidence="2" type="ORF">SAMN05444165_2518</name>
</gene>